<dbReference type="Proteomes" id="UP000234881">
    <property type="component" value="Unassembled WGS sequence"/>
</dbReference>
<evidence type="ECO:0008006" key="4">
    <source>
        <dbReference type="Google" id="ProtNLM"/>
    </source>
</evidence>
<dbReference type="EMBL" id="PKUQ01000016">
    <property type="protein sequence ID" value="PLW77308.1"/>
    <property type="molecule type" value="Genomic_DNA"/>
</dbReference>
<keyword evidence="1" id="KW-0812">Transmembrane</keyword>
<dbReference type="Pfam" id="PF06170">
    <property type="entry name" value="DUF983"/>
    <property type="match status" value="1"/>
</dbReference>
<sequence length="120" mass="13506">MLQGCMGRCPNCKSGRLFNGFLAITPKCSHCHEDYSHHRADDAPPYFTIFIVGHIVVSLLIWSEITFKPALWIHMAIWIPITIAMSLAFLRPIKGAIVALQWANYMHGFDPNAEPDLPEA</sequence>
<accession>A0A2N5XSB9</accession>
<keyword evidence="1" id="KW-1133">Transmembrane helix</keyword>
<evidence type="ECO:0000256" key="1">
    <source>
        <dbReference type="SAM" id="Phobius"/>
    </source>
</evidence>
<organism evidence="2 3">
    <name type="scientific">Cohaesibacter celericrescens</name>
    <dbReference type="NCBI Taxonomy" id="2067669"/>
    <lineage>
        <taxon>Bacteria</taxon>
        <taxon>Pseudomonadati</taxon>
        <taxon>Pseudomonadota</taxon>
        <taxon>Alphaproteobacteria</taxon>
        <taxon>Hyphomicrobiales</taxon>
        <taxon>Cohaesibacteraceae</taxon>
    </lineage>
</organism>
<feature type="transmembrane region" description="Helical" evidence="1">
    <location>
        <begin position="71"/>
        <end position="90"/>
    </location>
</feature>
<name>A0A2N5XSB9_9HYPH</name>
<feature type="transmembrane region" description="Helical" evidence="1">
    <location>
        <begin position="46"/>
        <end position="65"/>
    </location>
</feature>
<evidence type="ECO:0000313" key="3">
    <source>
        <dbReference type="Proteomes" id="UP000234881"/>
    </source>
</evidence>
<reference evidence="2 3" key="1">
    <citation type="submission" date="2018-01" db="EMBL/GenBank/DDBJ databases">
        <title>The draft genome sequence of Cohaesibacter sp. H1304.</title>
        <authorList>
            <person name="Wang N.-N."/>
            <person name="Du Z.-J."/>
        </authorList>
    </citation>
    <scope>NUCLEOTIDE SEQUENCE [LARGE SCALE GENOMIC DNA]</scope>
    <source>
        <strain evidence="2 3">H1304</strain>
    </source>
</reference>
<protein>
    <recommendedName>
        <fullName evidence="4">DUF983 domain-containing protein</fullName>
    </recommendedName>
</protein>
<comment type="caution">
    <text evidence="2">The sequence shown here is derived from an EMBL/GenBank/DDBJ whole genome shotgun (WGS) entry which is preliminary data.</text>
</comment>
<keyword evidence="3" id="KW-1185">Reference proteome</keyword>
<keyword evidence="1" id="KW-0472">Membrane</keyword>
<dbReference type="OrthoDB" id="9799456at2"/>
<gene>
    <name evidence="2" type="ORF">C0081_08150</name>
</gene>
<proteinExistence type="predicted"/>
<dbReference type="AlphaFoldDB" id="A0A2N5XSB9"/>
<dbReference type="InterPro" id="IPR009325">
    <property type="entry name" value="DUF983"/>
</dbReference>
<evidence type="ECO:0000313" key="2">
    <source>
        <dbReference type="EMBL" id="PLW77308.1"/>
    </source>
</evidence>